<name>A0A934J961_9BACL</name>
<comment type="caution">
    <text evidence="2">The sequence shown here is derived from an EMBL/GenBank/DDBJ whole genome shotgun (WGS) entry which is preliminary data.</text>
</comment>
<evidence type="ECO:0000256" key="1">
    <source>
        <dbReference type="SAM" id="Phobius"/>
    </source>
</evidence>
<dbReference type="EMBL" id="JAELUP010000117">
    <property type="protein sequence ID" value="MBJ6364129.1"/>
    <property type="molecule type" value="Genomic_DNA"/>
</dbReference>
<dbReference type="Proteomes" id="UP000640274">
    <property type="component" value="Unassembled WGS sequence"/>
</dbReference>
<reference evidence="2" key="1">
    <citation type="submission" date="2020-12" db="EMBL/GenBank/DDBJ databases">
        <authorList>
            <person name="Huq M.A."/>
        </authorList>
    </citation>
    <scope>NUCLEOTIDE SEQUENCE</scope>
    <source>
        <strain evidence="2">MAHUQ-46</strain>
    </source>
</reference>
<accession>A0A934J961</accession>
<dbReference type="AlphaFoldDB" id="A0A934J961"/>
<gene>
    <name evidence="2" type="ORF">JFN88_23210</name>
</gene>
<keyword evidence="1" id="KW-0472">Membrane</keyword>
<organism evidence="2 3">
    <name type="scientific">Paenibacillus roseus</name>
    <dbReference type="NCBI Taxonomy" id="2798579"/>
    <lineage>
        <taxon>Bacteria</taxon>
        <taxon>Bacillati</taxon>
        <taxon>Bacillota</taxon>
        <taxon>Bacilli</taxon>
        <taxon>Bacillales</taxon>
        <taxon>Paenibacillaceae</taxon>
        <taxon>Paenibacillus</taxon>
    </lineage>
</organism>
<dbReference type="Pfam" id="PF11118">
    <property type="entry name" value="DUF2627"/>
    <property type="match status" value="1"/>
</dbReference>
<proteinExistence type="predicted"/>
<dbReference type="InterPro" id="IPR020138">
    <property type="entry name" value="Uncharacterised_YqzF"/>
</dbReference>
<evidence type="ECO:0000313" key="3">
    <source>
        <dbReference type="Proteomes" id="UP000640274"/>
    </source>
</evidence>
<keyword evidence="1" id="KW-0812">Transmembrane</keyword>
<sequence length="99" mass="11368">MGVIIARFIAVLLLVIPGAAATVGFLKMKDSVFNYFSGFGNDDKLIHSFAWGQFLLGFILFFAGVSFIGGWIFFRDRKRNYVAPRFRKKRTRPERQKSQ</sequence>
<feature type="transmembrane region" description="Helical" evidence="1">
    <location>
        <begin position="45"/>
        <end position="74"/>
    </location>
</feature>
<protein>
    <submittedName>
        <fullName evidence="2">DUF2627 domain-containing protein</fullName>
    </submittedName>
</protein>
<keyword evidence="1" id="KW-1133">Transmembrane helix</keyword>
<keyword evidence="3" id="KW-1185">Reference proteome</keyword>
<dbReference type="RefSeq" id="WP_199021732.1">
    <property type="nucleotide sequence ID" value="NZ_JAELUP010000117.1"/>
</dbReference>
<evidence type="ECO:0000313" key="2">
    <source>
        <dbReference type="EMBL" id="MBJ6364129.1"/>
    </source>
</evidence>